<dbReference type="InterPro" id="IPR013783">
    <property type="entry name" value="Ig-like_fold"/>
</dbReference>
<feature type="repeat" description="WD" evidence="3">
    <location>
        <begin position="1394"/>
        <end position="1435"/>
    </location>
</feature>
<feature type="repeat" description="WD" evidence="3">
    <location>
        <begin position="826"/>
        <end position="860"/>
    </location>
</feature>
<keyword evidence="1 3" id="KW-0853">WD repeat</keyword>
<evidence type="ECO:0000256" key="4">
    <source>
        <dbReference type="SAM" id="MobiDB-lite"/>
    </source>
</evidence>
<dbReference type="EMBL" id="JACJQL010000012">
    <property type="protein sequence ID" value="MBD2251800.1"/>
    <property type="molecule type" value="Genomic_DNA"/>
</dbReference>
<dbReference type="Gene3D" id="2.130.10.10">
    <property type="entry name" value="YVTN repeat-like/Quinoprotein amine dehydrogenase"/>
    <property type="match status" value="7"/>
</dbReference>
<keyword evidence="5" id="KW-1133">Transmembrane helix</keyword>
<feature type="repeat" description="WD" evidence="3">
    <location>
        <begin position="899"/>
        <end position="933"/>
    </location>
</feature>
<dbReference type="SMART" id="SM00320">
    <property type="entry name" value="WD40"/>
    <property type="match status" value="21"/>
</dbReference>
<dbReference type="InterPro" id="IPR001680">
    <property type="entry name" value="WD40_rpt"/>
</dbReference>
<gene>
    <name evidence="6" type="ORF">H6G14_10875</name>
</gene>
<keyword evidence="7" id="KW-1185">Reference proteome</keyword>
<dbReference type="InterPro" id="IPR011047">
    <property type="entry name" value="Quinoprotein_ADH-like_sf"/>
</dbReference>
<dbReference type="SUPFAM" id="SSF82171">
    <property type="entry name" value="DPP6 N-terminal domain-like"/>
    <property type="match status" value="1"/>
</dbReference>
<dbReference type="SUPFAM" id="SSF50978">
    <property type="entry name" value="WD40 repeat-like"/>
    <property type="match status" value="2"/>
</dbReference>
<feature type="repeat" description="WD" evidence="3">
    <location>
        <begin position="1150"/>
        <end position="1181"/>
    </location>
</feature>
<sequence length="1840" mass="209819">MHDAELPLLELFTRLHDAGLPLGIEEYQAVLRALQGGFGIPDREALARLCRSLWVKSPEDKLLFDYHFDQVMAIDSLNFRDTSVSKSLETSTTDTSRSQLTKKILTISPKIRYAVLGGMALVLLGYGGWFFGIRKECPYFTSLPVAEAKIDKEYRYKITVCQPQQNSQLMFSALKLPSWLKLRDNGNGTATLSGTPTTEDAKFSYLWNFQGKQLAKLKIGNDSSQLKFSPDGKYFANFYQGKIIIWNLKGEQLAEFKNEGSVPYYTFSADSQRLAIASDNEYLRQFDFQGNLLKQIKLQAEPQFSPDGDYFVEIVGKNRDTIVLRDLDGRQIAKWPGLKAVFASKRQYLATYDYTSRQKTVRLWDFQGHKISEFSPEQSFDNINFIDNDRYIIASSYNYENQSYVHKFSLWDIDKKELTKRKAVSKNYYSNNDAISPNGQYFATTLSNTTLRLWNLRGEQIAELPSQRDLADNPLVFSNDGNYFATFPKIRDGSLSVPNTIINLWDVKGNSVTNIKSNQQFSDVILSRNADYIATLPLKTSVALWNKNGDDFLEIKPQAEILKNENLKDYLLRIRLLNDILNDIDYIYSNPRYINEYLRKHRDFRYSLLQDKNFINKYIKDIISKNEVIDDVTFSNDKKNIITVTNSGIVHIWNLLNGKLLSTLNSQGSAKISPDGQYITTTANDNVVKLFNLLGRQIATIQHQGRVDYVRFSKLGRHLNTVSQSRITQTWDIKGNQLAKLELHNTNNIFYRQDGNYFVDIAKDGSARLYNNQGKLITILKSQSPIFNIIFYQDNQIINTYSKDGSVSLWNYQGTQLASLKSSKLIVKIIFSPDNKLMAARLEDGSVSLWDVRGNKLASLNSSKLINNIEFSPDSQTIATRLEDGSVILWDKRGNKLASLNSSKSITNIEFSPDSQKIATISEDRTISLWNINGKVITKFKIDVAYRDITFSPDSKILILDDSYYSNNVSFLDLRTNKLEKFQLNYFGAKKKYFVNITTDKIVYLWDFTGKQLAKISPSAIVKNVEFSYVQKYIIFTLKNNTIEIWDFKGNKIGALQPNKKINRIEFSRNGKNLATINYDEKVINLWSIKGEKIADIPSPYNYYGAVRFSKDGKSLAVYSNYFYFSQGYSVYLWDIKGNPIAEIKSEGEVKFSPDNKFFTTVSKDKAVEIWDFQGNKLAVLRNQGWLNAVEWSQDGRNLTTNAIISNAHLWDFQGNQLGKLPFENRINPEREKYEFSPNGEHLITLPDNDASASDETKKIARLWSLKGNQPAVDLSYQGKFNDKDFSPDGLHIATASGDGAVRLWDIQGNLVKVFWHQRPVETVRFSLDAKNLLTVTADGVGRIWDLRGNLVAELKHRGLIERLEFSPNQQNLLTISQDEIVQLWNLSDQKSIDLKHRGKISSIVFSLDGQTIATNSQDNVARLWNLQGKSIAELKHPDWVKTIIFSKDGKYLISTVDHTARVWNLKGRQLAELSHPGQVAGEMTFSPDGQHLITNSYDHSHKVVLQVTGAKREKSTQSFTITTTTDSGGRANTSNLSGLLAAGLLWSSVLLMGLSGSYVLFKWLLERRNQESLQSGSPPDGSTPPVTNDYSNETDDELQVAQAVRHTARNSAELTQRPFAAGDEYFPVTRRQMKQSWRYLRQFVRQGLPTELDIEATVKEVSRHGFLLKPVLVPRRVNRTELLLLIDQDGSMIPFHFLSRQLAETALHGGRLAKTSVYYFRNCPHQHLYHDPHHQEAETVNDVLASIHEYTSVMIFSDGGVARRGISPERVEMTTIFLEKLKQRVRYIVWLNPIPRSRWHDTTAEEIAKLVPMFEFNRRSLHEAINVLRGKPAHSLTQL</sequence>
<dbReference type="InterPro" id="IPR015943">
    <property type="entry name" value="WD40/YVTN_repeat-like_dom_sf"/>
</dbReference>
<evidence type="ECO:0000256" key="5">
    <source>
        <dbReference type="SAM" id="Phobius"/>
    </source>
</evidence>
<feature type="repeat" description="WD" evidence="3">
    <location>
        <begin position="622"/>
        <end position="663"/>
    </location>
</feature>
<dbReference type="PANTHER" id="PTHR19879">
    <property type="entry name" value="TRANSCRIPTION INITIATION FACTOR TFIID"/>
    <property type="match status" value="1"/>
</dbReference>
<keyword evidence="5" id="KW-0812">Transmembrane</keyword>
<keyword evidence="2" id="KW-0677">Repeat</keyword>
<dbReference type="Pfam" id="PF00400">
    <property type="entry name" value="WD40"/>
    <property type="match status" value="6"/>
</dbReference>
<reference evidence="6 7" key="1">
    <citation type="journal article" date="2020" name="ISME J.">
        <title>Comparative genomics reveals insights into cyanobacterial evolution and habitat adaptation.</title>
        <authorList>
            <person name="Chen M.Y."/>
            <person name="Teng W.K."/>
            <person name="Zhao L."/>
            <person name="Hu C.X."/>
            <person name="Zhou Y.K."/>
            <person name="Han B.P."/>
            <person name="Song L.R."/>
            <person name="Shu W.S."/>
        </authorList>
    </citation>
    <scope>NUCLEOTIDE SEQUENCE [LARGE SCALE GENOMIC DNA]</scope>
    <source>
        <strain evidence="6 7">FACHB-3921</strain>
    </source>
</reference>
<proteinExistence type="predicted"/>
<dbReference type="PROSITE" id="PS50082">
    <property type="entry name" value="WD_REPEATS_2"/>
    <property type="match status" value="9"/>
</dbReference>
<dbReference type="Gene3D" id="2.60.40.10">
    <property type="entry name" value="Immunoglobulins"/>
    <property type="match status" value="1"/>
</dbReference>
<dbReference type="PROSITE" id="PS00678">
    <property type="entry name" value="WD_REPEATS_1"/>
    <property type="match status" value="3"/>
</dbReference>
<dbReference type="Proteomes" id="UP000621307">
    <property type="component" value="Unassembled WGS sequence"/>
</dbReference>
<accession>A0ABR8BFY7</accession>
<organism evidence="6 7">
    <name type="scientific">Nostoc parmelioides FACHB-3921</name>
    <dbReference type="NCBI Taxonomy" id="2692909"/>
    <lineage>
        <taxon>Bacteria</taxon>
        <taxon>Bacillati</taxon>
        <taxon>Cyanobacteriota</taxon>
        <taxon>Cyanophyceae</taxon>
        <taxon>Nostocales</taxon>
        <taxon>Nostocaceae</taxon>
        <taxon>Nostoc</taxon>
    </lineage>
</organism>
<feature type="repeat" description="WD" evidence="3">
    <location>
        <begin position="866"/>
        <end position="900"/>
    </location>
</feature>
<protein>
    <submittedName>
        <fullName evidence="6">Uncharacterized protein</fullName>
    </submittedName>
</protein>
<dbReference type="InterPro" id="IPR019775">
    <property type="entry name" value="WD40_repeat_CS"/>
</dbReference>
<dbReference type="CDD" id="cd00200">
    <property type="entry name" value="WD40"/>
    <property type="match status" value="1"/>
</dbReference>
<evidence type="ECO:0000256" key="3">
    <source>
        <dbReference type="PROSITE-ProRule" id="PRU00221"/>
    </source>
</evidence>
<feature type="repeat" description="WD" evidence="3">
    <location>
        <begin position="1314"/>
        <end position="1348"/>
    </location>
</feature>
<dbReference type="SUPFAM" id="SSF50998">
    <property type="entry name" value="Quinoprotein alcohol dehydrogenase-like"/>
    <property type="match status" value="1"/>
</dbReference>
<feature type="region of interest" description="Disordered" evidence="4">
    <location>
        <begin position="1573"/>
        <end position="1593"/>
    </location>
</feature>
<dbReference type="InterPro" id="IPR036322">
    <property type="entry name" value="WD40_repeat_dom_sf"/>
</dbReference>
<evidence type="ECO:0000313" key="6">
    <source>
        <dbReference type="EMBL" id="MBD2251800.1"/>
    </source>
</evidence>
<comment type="caution">
    <text evidence="6">The sequence shown here is derived from an EMBL/GenBank/DDBJ whole genome shotgun (WGS) entry which is preliminary data.</text>
</comment>
<feature type="repeat" description="WD" evidence="3">
    <location>
        <begin position="1354"/>
        <end position="1395"/>
    </location>
</feature>
<keyword evidence="5" id="KW-0472">Membrane</keyword>
<name>A0ABR8BFY7_9NOSO</name>
<dbReference type="PROSITE" id="PS50294">
    <property type="entry name" value="WD_REPEATS_REGION"/>
    <property type="match status" value="5"/>
</dbReference>
<feature type="repeat" description="WD" evidence="3">
    <location>
        <begin position="1286"/>
        <end position="1308"/>
    </location>
</feature>
<evidence type="ECO:0000256" key="1">
    <source>
        <dbReference type="ARBA" id="ARBA00022574"/>
    </source>
</evidence>
<dbReference type="PANTHER" id="PTHR19879:SF9">
    <property type="entry name" value="TRANSCRIPTION INITIATION FACTOR TFIID SUBUNIT 5"/>
    <property type="match status" value="1"/>
</dbReference>
<evidence type="ECO:0000256" key="2">
    <source>
        <dbReference type="ARBA" id="ARBA00022737"/>
    </source>
</evidence>
<dbReference type="RefSeq" id="WP_190567455.1">
    <property type="nucleotide sequence ID" value="NZ_JACJQL010000012.1"/>
</dbReference>
<feature type="transmembrane region" description="Helical" evidence="5">
    <location>
        <begin position="111"/>
        <end position="132"/>
    </location>
</feature>
<evidence type="ECO:0000313" key="7">
    <source>
        <dbReference type="Proteomes" id="UP000621307"/>
    </source>
</evidence>